<evidence type="ECO:0000313" key="1">
    <source>
        <dbReference type="EMBL" id="JAE12019.1"/>
    </source>
</evidence>
<protein>
    <submittedName>
        <fullName evidence="1">Uncharacterized protein</fullName>
    </submittedName>
</protein>
<organism evidence="1">
    <name type="scientific">Arundo donax</name>
    <name type="common">Giant reed</name>
    <name type="synonym">Donax arundinaceus</name>
    <dbReference type="NCBI Taxonomy" id="35708"/>
    <lineage>
        <taxon>Eukaryota</taxon>
        <taxon>Viridiplantae</taxon>
        <taxon>Streptophyta</taxon>
        <taxon>Embryophyta</taxon>
        <taxon>Tracheophyta</taxon>
        <taxon>Spermatophyta</taxon>
        <taxon>Magnoliopsida</taxon>
        <taxon>Liliopsida</taxon>
        <taxon>Poales</taxon>
        <taxon>Poaceae</taxon>
        <taxon>PACMAD clade</taxon>
        <taxon>Arundinoideae</taxon>
        <taxon>Arundineae</taxon>
        <taxon>Arundo</taxon>
    </lineage>
</organism>
<name>A0A0A9FLA1_ARUDO</name>
<dbReference type="AlphaFoldDB" id="A0A0A9FLA1"/>
<accession>A0A0A9FLA1</accession>
<reference evidence="1" key="1">
    <citation type="submission" date="2014-09" db="EMBL/GenBank/DDBJ databases">
        <authorList>
            <person name="Magalhaes I.L.F."/>
            <person name="Oliveira U."/>
            <person name="Santos F.R."/>
            <person name="Vidigal T.H.D.A."/>
            <person name="Brescovit A.D."/>
            <person name="Santos A.J."/>
        </authorList>
    </citation>
    <scope>NUCLEOTIDE SEQUENCE</scope>
    <source>
        <tissue evidence="1">Shoot tissue taken approximately 20 cm above the soil surface</tissue>
    </source>
</reference>
<sequence length="21" mass="2522">MNFSYQKSTNELCKHITSRFS</sequence>
<proteinExistence type="predicted"/>
<reference evidence="1" key="2">
    <citation type="journal article" date="2015" name="Data Brief">
        <title>Shoot transcriptome of the giant reed, Arundo donax.</title>
        <authorList>
            <person name="Barrero R.A."/>
            <person name="Guerrero F.D."/>
            <person name="Moolhuijzen P."/>
            <person name="Goolsby J.A."/>
            <person name="Tidwell J."/>
            <person name="Bellgard S.E."/>
            <person name="Bellgard M.I."/>
        </authorList>
    </citation>
    <scope>NUCLEOTIDE SEQUENCE</scope>
    <source>
        <tissue evidence="1">Shoot tissue taken approximately 20 cm above the soil surface</tissue>
    </source>
</reference>
<dbReference type="EMBL" id="GBRH01185877">
    <property type="protein sequence ID" value="JAE12019.1"/>
    <property type="molecule type" value="Transcribed_RNA"/>
</dbReference>